<evidence type="ECO:0000256" key="1">
    <source>
        <dbReference type="SAM" id="Phobius"/>
    </source>
</evidence>
<dbReference type="EMBL" id="LT670844">
    <property type="protein sequence ID" value="SHK19168.1"/>
    <property type="molecule type" value="Genomic_DNA"/>
</dbReference>
<keyword evidence="1" id="KW-0472">Membrane</keyword>
<keyword evidence="1" id="KW-0812">Transmembrane</keyword>
<proteinExistence type="predicted"/>
<sequence length="70" mass="7808">MSLYILDAVLWVFGIRGHIPQHDDFRPGRGGSSLADGSNPLRRMLLAFALSVVFLSLSLWATVWLAIRLL</sequence>
<evidence type="ECO:0000313" key="3">
    <source>
        <dbReference type="Proteomes" id="UP000189935"/>
    </source>
</evidence>
<dbReference type="OrthoDB" id="8244137at2"/>
<accession>A0A1M6QG70</accession>
<dbReference type="Proteomes" id="UP000189935">
    <property type="component" value="Chromosome I"/>
</dbReference>
<reference evidence="2 3" key="1">
    <citation type="submission" date="2016-11" db="EMBL/GenBank/DDBJ databases">
        <authorList>
            <person name="Jaros S."/>
            <person name="Januszkiewicz K."/>
            <person name="Wedrychowicz H."/>
        </authorList>
    </citation>
    <scope>NUCLEOTIDE SEQUENCE [LARGE SCALE GENOMIC DNA]</scope>
    <source>
        <strain evidence="2 3">GAS499</strain>
    </source>
</reference>
<keyword evidence="1" id="KW-1133">Transmembrane helix</keyword>
<organism evidence="2 3">
    <name type="scientific">Bradyrhizobium lablabi</name>
    <dbReference type="NCBI Taxonomy" id="722472"/>
    <lineage>
        <taxon>Bacteria</taxon>
        <taxon>Pseudomonadati</taxon>
        <taxon>Pseudomonadota</taxon>
        <taxon>Alphaproteobacteria</taxon>
        <taxon>Hyphomicrobiales</taxon>
        <taxon>Nitrobacteraceae</taxon>
        <taxon>Bradyrhizobium</taxon>
    </lineage>
</organism>
<protein>
    <submittedName>
        <fullName evidence="2">Uncharacterized protein</fullName>
    </submittedName>
</protein>
<name>A0A1M6QG70_9BRAD</name>
<feature type="transmembrane region" description="Helical" evidence="1">
    <location>
        <begin position="44"/>
        <end position="67"/>
    </location>
</feature>
<gene>
    <name evidence="2" type="ORF">SAMN05444159_2662</name>
</gene>
<dbReference type="RefSeq" id="WP_079538533.1">
    <property type="nucleotide sequence ID" value="NZ_LT670844.1"/>
</dbReference>
<dbReference type="AlphaFoldDB" id="A0A1M6QG70"/>
<evidence type="ECO:0000313" key="2">
    <source>
        <dbReference type="EMBL" id="SHK19168.1"/>
    </source>
</evidence>